<dbReference type="RefSeq" id="WP_317795389.1">
    <property type="nucleotide sequence ID" value="NZ_AP028461.1"/>
</dbReference>
<name>A0ABW4A3R1_9ACTN</name>
<comment type="caution">
    <text evidence="1">The sequence shown here is derived from an EMBL/GenBank/DDBJ whole genome shotgun (WGS) entry which is preliminary data.</text>
</comment>
<gene>
    <name evidence="1" type="ORF">ACFQ5G_07325</name>
</gene>
<protein>
    <recommendedName>
        <fullName evidence="3">SUKH-4 immunity protein of toxin-antitoxin system</fullName>
    </recommendedName>
</protein>
<keyword evidence="2" id="KW-1185">Reference proteome</keyword>
<accession>A0ABW4A3R1</accession>
<dbReference type="EMBL" id="JBHTMK010000008">
    <property type="protein sequence ID" value="MFD1365151.1"/>
    <property type="molecule type" value="Genomic_DNA"/>
</dbReference>
<evidence type="ECO:0000313" key="1">
    <source>
        <dbReference type="EMBL" id="MFD1365151.1"/>
    </source>
</evidence>
<organism evidence="1 2">
    <name type="scientific">Actinoplanes sichuanensis</name>
    <dbReference type="NCBI Taxonomy" id="512349"/>
    <lineage>
        <taxon>Bacteria</taxon>
        <taxon>Bacillati</taxon>
        <taxon>Actinomycetota</taxon>
        <taxon>Actinomycetes</taxon>
        <taxon>Micromonosporales</taxon>
        <taxon>Micromonosporaceae</taxon>
        <taxon>Actinoplanes</taxon>
    </lineage>
</organism>
<reference evidence="2" key="1">
    <citation type="journal article" date="2019" name="Int. J. Syst. Evol. Microbiol.">
        <title>The Global Catalogue of Microorganisms (GCM) 10K type strain sequencing project: providing services to taxonomists for standard genome sequencing and annotation.</title>
        <authorList>
            <consortium name="The Broad Institute Genomics Platform"/>
            <consortium name="The Broad Institute Genome Sequencing Center for Infectious Disease"/>
            <person name="Wu L."/>
            <person name="Ma J."/>
        </authorList>
    </citation>
    <scope>NUCLEOTIDE SEQUENCE [LARGE SCALE GENOMIC DNA]</scope>
    <source>
        <strain evidence="2">CCM 7526</strain>
    </source>
</reference>
<evidence type="ECO:0000313" key="2">
    <source>
        <dbReference type="Proteomes" id="UP001597183"/>
    </source>
</evidence>
<evidence type="ECO:0008006" key="3">
    <source>
        <dbReference type="Google" id="ProtNLM"/>
    </source>
</evidence>
<dbReference type="Proteomes" id="UP001597183">
    <property type="component" value="Unassembled WGS sequence"/>
</dbReference>
<proteinExistence type="predicted"/>
<sequence length="214" mass="23567">MNDRELLDRIEGTPWIEDLLGRFDFELYRRDYGPVEPVALAGGEPLEMIAGDGSGGAFLLAGSGPQRPMLYVGSEGEGGLVATGLRDGLALIIGVSSLHDATAFPVDEDEGRKLRDWLATADAEIREDWPELNADRTRLRAALDLRQVDDTLLRSLHEAAADLRYRPFNEEGLPYRSMLSWLDEPWHGPDRPITATAAVPARADEQLPGQSSLF</sequence>